<keyword evidence="3" id="KW-0520">NAD</keyword>
<comment type="similarity">
    <text evidence="1 4">Belongs to the UDP-glucose/GDP-mannose dehydrogenase family.</text>
</comment>
<sequence>MRFLRDSPDLTVAVIGFGYVGSCLGVTLAEQGMTVIGIDSDRELIGELERGHCRTAEPGLAEALTALRDSPRLSFTTDYTGVDAADVVIITVGTPVDAEGAMRTEALESVCRQLAPRLRTGQLVILKSTVAPGHTRKAVLPLLEAGGARHGTDFGLAFCPERLSEGGALAQIRKLPIIVGGCDEESTKASSEFWHRALGVPVLEYAAAEVAEIVKLADNWWIDHNIAMASDLARMCDAFGVDVLDVIDGANSLAKGDSYVNILRPSVGVGGSCLTKDPWMAWRAARDRGARLETIETARKVNESMPAYACEMIADGLAKAGKSLDGAVVSVLGIAFKNNTGDLRATPVLPAVAALRAAGAKVTLFDPLADPDEAEKMFGLRPVPVLEEAVRDADCLAVLAGHDPFQRLDFAALGKRVSMPCLVFDGRAYYSRQTIGELYEIGYTYRGIGR</sequence>
<dbReference type="GO" id="GO:0016628">
    <property type="term" value="F:oxidoreductase activity, acting on the CH-CH group of donors, NAD or NADP as acceptor"/>
    <property type="evidence" value="ECO:0007669"/>
    <property type="project" value="InterPro"/>
</dbReference>
<keyword evidence="7" id="KW-1185">Reference proteome</keyword>
<dbReference type="PANTHER" id="PTHR43491">
    <property type="entry name" value="UDP-N-ACETYL-D-MANNOSAMINE DEHYDROGENASE"/>
    <property type="match status" value="1"/>
</dbReference>
<dbReference type="AlphaFoldDB" id="A0A2T0QCT8"/>
<evidence type="ECO:0000256" key="1">
    <source>
        <dbReference type="ARBA" id="ARBA00006601"/>
    </source>
</evidence>
<evidence type="ECO:0000313" key="7">
    <source>
        <dbReference type="Proteomes" id="UP000237846"/>
    </source>
</evidence>
<name>A0A2T0QCT8_9ACTN</name>
<dbReference type="PIRSF" id="PIRSF000124">
    <property type="entry name" value="UDPglc_GDPman_dh"/>
    <property type="match status" value="1"/>
</dbReference>
<dbReference type="InterPro" id="IPR017476">
    <property type="entry name" value="UDP-Glc/GDP-Man"/>
</dbReference>
<accession>A0A2T0QCT8</accession>
<dbReference type="GO" id="GO:0051287">
    <property type="term" value="F:NAD binding"/>
    <property type="evidence" value="ECO:0007669"/>
    <property type="project" value="InterPro"/>
</dbReference>
<dbReference type="GO" id="GO:0000271">
    <property type="term" value="P:polysaccharide biosynthetic process"/>
    <property type="evidence" value="ECO:0007669"/>
    <property type="project" value="InterPro"/>
</dbReference>
<dbReference type="InterPro" id="IPR028359">
    <property type="entry name" value="UDP_ManNAc/GlcNAc_DH"/>
</dbReference>
<evidence type="ECO:0000256" key="3">
    <source>
        <dbReference type="ARBA" id="ARBA00023027"/>
    </source>
</evidence>
<keyword evidence="2" id="KW-0560">Oxidoreductase</keyword>
<dbReference type="InterPro" id="IPR036291">
    <property type="entry name" value="NAD(P)-bd_dom_sf"/>
</dbReference>
<evidence type="ECO:0000259" key="5">
    <source>
        <dbReference type="SMART" id="SM00984"/>
    </source>
</evidence>
<dbReference type="InterPro" id="IPR008927">
    <property type="entry name" value="6-PGluconate_DH-like_C_sf"/>
</dbReference>
<dbReference type="Pfam" id="PF03721">
    <property type="entry name" value="UDPG_MGDP_dh_N"/>
    <property type="match status" value="1"/>
</dbReference>
<dbReference type="PANTHER" id="PTHR43491:SF2">
    <property type="entry name" value="UDP-N-ACETYL-D-MANNOSAMINE DEHYDROGENASE"/>
    <property type="match status" value="1"/>
</dbReference>
<dbReference type="SUPFAM" id="SSF48179">
    <property type="entry name" value="6-phosphogluconate dehydrogenase C-terminal domain-like"/>
    <property type="match status" value="1"/>
</dbReference>
<dbReference type="InterPro" id="IPR036220">
    <property type="entry name" value="UDP-Glc/GDP-Man_DH_C_sf"/>
</dbReference>
<comment type="caution">
    <text evidence="6">The sequence shown here is derived from an EMBL/GenBank/DDBJ whole genome shotgun (WGS) entry which is preliminary data.</text>
</comment>
<protein>
    <submittedName>
        <fullName evidence="6">UDP-N-acetyl-D-mannosaminuronic acid dehydrogenase</fullName>
    </submittedName>
</protein>
<dbReference type="Gene3D" id="3.40.50.720">
    <property type="entry name" value="NAD(P)-binding Rossmann-like Domain"/>
    <property type="match status" value="2"/>
</dbReference>
<dbReference type="InterPro" id="IPR001732">
    <property type="entry name" value="UDP-Glc/GDP-Man_DH_N"/>
</dbReference>
<dbReference type="SMART" id="SM00984">
    <property type="entry name" value="UDPG_MGDP_dh_C"/>
    <property type="match status" value="1"/>
</dbReference>
<evidence type="ECO:0000256" key="4">
    <source>
        <dbReference type="PIRNR" id="PIRNR000124"/>
    </source>
</evidence>
<dbReference type="NCBIfam" id="TIGR03026">
    <property type="entry name" value="NDP-sugDHase"/>
    <property type="match status" value="1"/>
</dbReference>
<feature type="domain" description="UDP-glucose/GDP-mannose dehydrogenase C-terminal" evidence="5">
    <location>
        <begin position="330"/>
        <end position="432"/>
    </location>
</feature>
<evidence type="ECO:0000313" key="6">
    <source>
        <dbReference type="EMBL" id="PRY01766.1"/>
    </source>
</evidence>
<dbReference type="Pfam" id="PF00984">
    <property type="entry name" value="UDPG_MGDP_dh"/>
    <property type="match status" value="1"/>
</dbReference>
<dbReference type="InterPro" id="IPR014027">
    <property type="entry name" value="UDP-Glc/GDP-Man_DH_C"/>
</dbReference>
<dbReference type="RefSeq" id="WP_106238030.1">
    <property type="nucleotide sequence ID" value="NZ_PVZC01000001.1"/>
</dbReference>
<dbReference type="PIRSF" id="PIRSF500136">
    <property type="entry name" value="UDP_ManNAc_DH"/>
    <property type="match status" value="1"/>
</dbReference>
<reference evidence="6 7" key="1">
    <citation type="submission" date="2018-03" db="EMBL/GenBank/DDBJ databases">
        <title>Genomic Encyclopedia of Archaeal and Bacterial Type Strains, Phase II (KMG-II): from individual species to whole genera.</title>
        <authorList>
            <person name="Goeker M."/>
        </authorList>
    </citation>
    <scope>NUCLEOTIDE SEQUENCE [LARGE SCALE GENOMIC DNA]</scope>
    <source>
        <strain evidence="6 7">DSM 45601</strain>
    </source>
</reference>
<dbReference type="SUPFAM" id="SSF52413">
    <property type="entry name" value="UDP-glucose/GDP-mannose dehydrogenase C-terminal domain"/>
    <property type="match status" value="1"/>
</dbReference>
<dbReference type="OrthoDB" id="5193947at2"/>
<evidence type="ECO:0000256" key="2">
    <source>
        <dbReference type="ARBA" id="ARBA00023002"/>
    </source>
</evidence>
<organism evidence="6 7">
    <name type="scientific">Allonocardiopsis opalescens</name>
    <dbReference type="NCBI Taxonomy" id="1144618"/>
    <lineage>
        <taxon>Bacteria</taxon>
        <taxon>Bacillati</taxon>
        <taxon>Actinomycetota</taxon>
        <taxon>Actinomycetes</taxon>
        <taxon>Streptosporangiales</taxon>
        <taxon>Allonocardiopsis</taxon>
    </lineage>
</organism>
<dbReference type="Pfam" id="PF03720">
    <property type="entry name" value="UDPG_MGDP_dh_C"/>
    <property type="match status" value="1"/>
</dbReference>
<proteinExistence type="inferred from homology"/>
<dbReference type="EMBL" id="PVZC01000001">
    <property type="protein sequence ID" value="PRY01766.1"/>
    <property type="molecule type" value="Genomic_DNA"/>
</dbReference>
<dbReference type="GO" id="GO:0016616">
    <property type="term" value="F:oxidoreductase activity, acting on the CH-OH group of donors, NAD or NADP as acceptor"/>
    <property type="evidence" value="ECO:0007669"/>
    <property type="project" value="InterPro"/>
</dbReference>
<dbReference type="InterPro" id="IPR014026">
    <property type="entry name" value="UDP-Glc/GDP-Man_DH_dimer"/>
</dbReference>
<dbReference type="SUPFAM" id="SSF51735">
    <property type="entry name" value="NAD(P)-binding Rossmann-fold domains"/>
    <property type="match status" value="1"/>
</dbReference>
<gene>
    <name evidence="6" type="ORF">CLV72_101361</name>
</gene>
<dbReference type="Proteomes" id="UP000237846">
    <property type="component" value="Unassembled WGS sequence"/>
</dbReference>